<dbReference type="Proteomes" id="UP000298390">
    <property type="component" value="Unassembled WGS sequence"/>
</dbReference>
<comment type="caution">
    <text evidence="1">The sequence shown here is derived from an EMBL/GenBank/DDBJ whole genome shotgun (WGS) entry which is preliminary data.</text>
</comment>
<name>A0A4Y9YBQ1_9APHY</name>
<reference evidence="1 2" key="1">
    <citation type="submission" date="2019-01" db="EMBL/GenBank/DDBJ databases">
        <title>Genome sequencing of the rare red list fungi Fomitopsis rosea.</title>
        <authorList>
            <person name="Buettner E."/>
            <person name="Kellner H."/>
        </authorList>
    </citation>
    <scope>NUCLEOTIDE SEQUENCE [LARGE SCALE GENOMIC DNA]</scope>
    <source>
        <strain evidence="1 2">DSM 105464</strain>
    </source>
</reference>
<dbReference type="Gene3D" id="3.30.530.20">
    <property type="match status" value="1"/>
</dbReference>
<organism evidence="1 2">
    <name type="scientific">Rhodofomes roseus</name>
    <dbReference type="NCBI Taxonomy" id="34475"/>
    <lineage>
        <taxon>Eukaryota</taxon>
        <taxon>Fungi</taxon>
        <taxon>Dikarya</taxon>
        <taxon>Basidiomycota</taxon>
        <taxon>Agaricomycotina</taxon>
        <taxon>Agaricomycetes</taxon>
        <taxon>Polyporales</taxon>
        <taxon>Rhodofomes</taxon>
    </lineage>
</organism>
<proteinExistence type="predicted"/>
<evidence type="ECO:0000313" key="1">
    <source>
        <dbReference type="EMBL" id="TFY58901.1"/>
    </source>
</evidence>
<dbReference type="SUPFAM" id="SSF55961">
    <property type="entry name" value="Bet v1-like"/>
    <property type="match status" value="2"/>
</dbReference>
<gene>
    <name evidence="1" type="ORF">EVJ58_g6120</name>
</gene>
<dbReference type="InterPro" id="IPR023393">
    <property type="entry name" value="START-like_dom_sf"/>
</dbReference>
<evidence type="ECO:0000313" key="2">
    <source>
        <dbReference type="Proteomes" id="UP000298390"/>
    </source>
</evidence>
<dbReference type="InterPro" id="IPR015075">
    <property type="entry name" value="AtaL"/>
</dbReference>
<sequence>MRFVAVTRPVNNPDEPLRLTKEQVYAGLKVKARDPIRFVAVIEHCNVLNEHTTGLLREVQFKNKPESVHENVEYFPSEQVGHHWVISSDYDPQAECRLQVTFTMFHPKTGEQLAHITNLISTLPDGELLLTFAFAWGPNGPLDEGAEAEKEEKEREKLGFETIEHTLVVIRDLVKSKDI</sequence>
<dbReference type="Pfam" id="PF08982">
    <property type="entry name" value="AtaL"/>
    <property type="match status" value="1"/>
</dbReference>
<dbReference type="EMBL" id="SEKV01000332">
    <property type="protein sequence ID" value="TFY58901.1"/>
    <property type="molecule type" value="Genomic_DNA"/>
</dbReference>
<dbReference type="STRING" id="34475.A0A4Y9YBQ1"/>
<dbReference type="AlphaFoldDB" id="A0A4Y9YBQ1"/>
<protein>
    <submittedName>
        <fullName evidence="1">Uncharacterized protein</fullName>
    </submittedName>
</protein>
<accession>A0A4Y9YBQ1</accession>